<comment type="caution">
    <text evidence="11">The sequence shown here is derived from an EMBL/GenBank/DDBJ whole genome shotgun (WGS) entry which is preliminary data.</text>
</comment>
<evidence type="ECO:0000256" key="2">
    <source>
        <dbReference type="ARBA" id="ARBA00022448"/>
    </source>
</evidence>
<comment type="subcellular location">
    <subcellularLocation>
        <location evidence="1">Cell membrane</location>
        <topology evidence="1">Multi-pass membrane protein</topology>
    </subcellularLocation>
</comment>
<evidence type="ECO:0000256" key="9">
    <source>
        <dbReference type="SAM" id="Phobius"/>
    </source>
</evidence>
<keyword evidence="2" id="KW-0813">Transport</keyword>
<evidence type="ECO:0000313" key="11">
    <source>
        <dbReference type="EMBL" id="RUS53095.1"/>
    </source>
</evidence>
<feature type="transmembrane region" description="Helical" evidence="9">
    <location>
        <begin position="85"/>
        <end position="105"/>
    </location>
</feature>
<keyword evidence="4" id="KW-1003">Cell membrane</keyword>
<dbReference type="InterPro" id="IPR052180">
    <property type="entry name" value="NhaC_Na-H+_Antiporter"/>
</dbReference>
<evidence type="ECO:0000256" key="3">
    <source>
        <dbReference type="ARBA" id="ARBA00022449"/>
    </source>
</evidence>
<feature type="transmembrane region" description="Helical" evidence="9">
    <location>
        <begin position="221"/>
        <end position="238"/>
    </location>
</feature>
<feature type="transmembrane region" description="Helical" evidence="9">
    <location>
        <begin position="250"/>
        <end position="272"/>
    </location>
</feature>
<evidence type="ECO:0000256" key="8">
    <source>
        <dbReference type="ARBA" id="ARBA00038435"/>
    </source>
</evidence>
<evidence type="ECO:0000259" key="10">
    <source>
        <dbReference type="Pfam" id="PF03553"/>
    </source>
</evidence>
<accession>A0A433RQN9</accession>
<comment type="similarity">
    <text evidence="8">Belongs to the NhaC Na(+)/H(+) (TC 2.A.35) antiporter family.</text>
</comment>
<evidence type="ECO:0000256" key="5">
    <source>
        <dbReference type="ARBA" id="ARBA00022692"/>
    </source>
</evidence>
<feature type="transmembrane region" description="Helical" evidence="9">
    <location>
        <begin position="408"/>
        <end position="427"/>
    </location>
</feature>
<dbReference type="Proteomes" id="UP000288623">
    <property type="component" value="Unassembled WGS sequence"/>
</dbReference>
<keyword evidence="7 9" id="KW-0472">Membrane</keyword>
<keyword evidence="3" id="KW-0050">Antiport</keyword>
<evidence type="ECO:0000313" key="12">
    <source>
        <dbReference type="Proteomes" id="UP000288623"/>
    </source>
</evidence>
<dbReference type="GO" id="GO:0005886">
    <property type="term" value="C:plasma membrane"/>
    <property type="evidence" value="ECO:0007669"/>
    <property type="project" value="UniProtKB-SubCell"/>
</dbReference>
<dbReference type="PANTHER" id="PTHR33451">
    <property type="entry name" value="MALATE-2H(+)/NA(+)-LACTATE ANTIPORTER"/>
    <property type="match status" value="1"/>
</dbReference>
<dbReference type="OrthoDB" id="9762978at2"/>
<name>A0A433RQN9_9BACL</name>
<evidence type="ECO:0000256" key="1">
    <source>
        <dbReference type="ARBA" id="ARBA00004651"/>
    </source>
</evidence>
<dbReference type="EMBL" id="JTFC01000041">
    <property type="protein sequence ID" value="RUS53095.1"/>
    <property type="molecule type" value="Genomic_DNA"/>
</dbReference>
<keyword evidence="5 9" id="KW-0812">Transmembrane</keyword>
<keyword evidence="12" id="KW-1185">Reference proteome</keyword>
<evidence type="ECO:0000256" key="6">
    <source>
        <dbReference type="ARBA" id="ARBA00022989"/>
    </source>
</evidence>
<dbReference type="AlphaFoldDB" id="A0A433RQN9"/>
<feature type="transmembrane region" description="Helical" evidence="9">
    <location>
        <begin position="335"/>
        <end position="360"/>
    </location>
</feature>
<feature type="transmembrane region" description="Helical" evidence="9">
    <location>
        <begin position="6"/>
        <end position="39"/>
    </location>
</feature>
<reference evidence="11 12" key="1">
    <citation type="submission" date="2014-11" db="EMBL/GenBank/DDBJ databases">
        <title>Genome sequence and analysis of novel Kurthia sp.</title>
        <authorList>
            <person name="Lawson J.N."/>
            <person name="Gonzalez J.E."/>
            <person name="Rinauldi L."/>
            <person name="Xuan Z."/>
            <person name="Firman A."/>
            <person name="Shaddox L."/>
            <person name="Trudeau A."/>
            <person name="Shah S."/>
            <person name="Reiman D."/>
        </authorList>
    </citation>
    <scope>NUCLEOTIDE SEQUENCE [LARGE SCALE GENOMIC DNA]</scope>
    <source>
        <strain evidence="11 12">3B1D</strain>
    </source>
</reference>
<feature type="transmembrane region" description="Helical" evidence="9">
    <location>
        <begin position="180"/>
        <end position="201"/>
    </location>
</feature>
<evidence type="ECO:0000256" key="4">
    <source>
        <dbReference type="ARBA" id="ARBA00022475"/>
    </source>
</evidence>
<proteinExistence type="inferred from homology"/>
<protein>
    <recommendedName>
        <fullName evidence="10">Na+/H+ antiporter NhaC-like C-terminal domain-containing protein</fullName>
    </recommendedName>
</protein>
<feature type="transmembrane region" description="Helical" evidence="9">
    <location>
        <begin position="380"/>
        <end position="401"/>
    </location>
</feature>
<dbReference type="RefSeq" id="WP_126991645.1">
    <property type="nucleotide sequence ID" value="NZ_JTFC01000041.1"/>
</dbReference>
<feature type="transmembrane region" description="Helical" evidence="9">
    <location>
        <begin position="292"/>
        <end position="314"/>
    </location>
</feature>
<sequence>MEFVVFGLFACSLLLCVAFNQSILLALAFGYMLFFMYGLKKGHAVHEMLRFSWQGIRQIKGMLFIFILIGMMTGIWRAAGTIPMIIDVATGFLVPAIFIIVVFLLNCLVSVLTGTAFGTVATIGVICMTIGNVMGENPLFVAGAILSGIYFGDRCSPMSTSALLVCELTHMKLFEHIRQMIKTAAIPFALTSVIYIVLGFIHTPEAKTTHVTAIFDDSFVLNGYTLIPAALIFVLLLLKIKIKQTMLISILSGIIICFVVQKMSFTDIAATLWSGYIADNLQLGAMLDGGGILSMVNVIAIICLSSSYFGIFNGTNMLESIQHSVEALAHKTTNFFTGTIVAIVAVMISCNQTLAVMLTYQLNKDIYHDDKKTASMLADTAIVIPPLVPWSIACAVPLAAVDAPVTSILFACYLYLLPLAGIIRSFYMKKHAIPALKPL</sequence>
<dbReference type="InterPro" id="IPR018461">
    <property type="entry name" value="Na/H_Antiport_NhaC-like_C"/>
</dbReference>
<dbReference type="GO" id="GO:0015297">
    <property type="term" value="F:antiporter activity"/>
    <property type="evidence" value="ECO:0007669"/>
    <property type="project" value="UniProtKB-KW"/>
</dbReference>
<keyword evidence="6 9" id="KW-1133">Transmembrane helix</keyword>
<feature type="transmembrane region" description="Helical" evidence="9">
    <location>
        <begin position="137"/>
        <end position="153"/>
    </location>
</feature>
<evidence type="ECO:0000256" key="7">
    <source>
        <dbReference type="ARBA" id="ARBA00023136"/>
    </source>
</evidence>
<dbReference type="PANTHER" id="PTHR33451:SF3">
    <property type="entry name" value="MALATE-2H(+)_NA(+)-LACTATE ANTIPORTER"/>
    <property type="match status" value="1"/>
</dbReference>
<dbReference type="Pfam" id="PF03553">
    <property type="entry name" value="Na_H_antiporter"/>
    <property type="match status" value="1"/>
</dbReference>
<feature type="domain" description="Na+/H+ antiporter NhaC-like C-terminal" evidence="10">
    <location>
        <begin position="148"/>
        <end position="422"/>
    </location>
</feature>
<gene>
    <name evidence="11" type="ORF">QI30_16225</name>
</gene>
<feature type="transmembrane region" description="Helical" evidence="9">
    <location>
        <begin position="59"/>
        <end position="79"/>
    </location>
</feature>
<organism evidence="11 12">
    <name type="scientific">Candidatus Kurthia intestinigallinarum</name>
    <dbReference type="NCBI Taxonomy" id="1562256"/>
    <lineage>
        <taxon>Bacteria</taxon>
        <taxon>Bacillati</taxon>
        <taxon>Bacillota</taxon>
        <taxon>Bacilli</taxon>
        <taxon>Bacillales</taxon>
        <taxon>Caryophanaceae</taxon>
        <taxon>Kurthia</taxon>
    </lineage>
</organism>